<dbReference type="PANTHER" id="PTHR21716:SF66">
    <property type="entry name" value="TRANSPORT PROTEIN SLL0063-RELATED"/>
    <property type="match status" value="1"/>
</dbReference>
<name>A0A928VPV7_9CYAN</name>
<evidence type="ECO:0000256" key="3">
    <source>
        <dbReference type="ARBA" id="ARBA00022692"/>
    </source>
</evidence>
<dbReference type="GO" id="GO:0016020">
    <property type="term" value="C:membrane"/>
    <property type="evidence" value="ECO:0007669"/>
    <property type="project" value="UniProtKB-SubCell"/>
</dbReference>
<comment type="caution">
    <text evidence="8">The sequence shown here is derived from an EMBL/GenBank/DDBJ whole genome shotgun (WGS) entry which is preliminary data.</text>
</comment>
<evidence type="ECO:0000313" key="9">
    <source>
        <dbReference type="Proteomes" id="UP000625316"/>
    </source>
</evidence>
<evidence type="ECO:0000256" key="1">
    <source>
        <dbReference type="ARBA" id="ARBA00004141"/>
    </source>
</evidence>
<dbReference type="InterPro" id="IPR002549">
    <property type="entry name" value="AI-2E-like"/>
</dbReference>
<keyword evidence="5 7" id="KW-0472">Membrane</keyword>
<keyword evidence="4 7" id="KW-1133">Transmembrane helix</keyword>
<feature type="transmembrane region" description="Helical" evidence="7">
    <location>
        <begin position="80"/>
        <end position="103"/>
    </location>
</feature>
<feature type="region of interest" description="Disordered" evidence="6">
    <location>
        <begin position="385"/>
        <end position="407"/>
    </location>
</feature>
<evidence type="ECO:0000256" key="7">
    <source>
        <dbReference type="SAM" id="Phobius"/>
    </source>
</evidence>
<dbReference type="EMBL" id="JADEXQ010000025">
    <property type="protein sequence ID" value="MBE9029939.1"/>
    <property type="molecule type" value="Genomic_DNA"/>
</dbReference>
<evidence type="ECO:0000256" key="5">
    <source>
        <dbReference type="ARBA" id="ARBA00023136"/>
    </source>
</evidence>
<evidence type="ECO:0000256" key="6">
    <source>
        <dbReference type="SAM" id="MobiDB-lite"/>
    </source>
</evidence>
<feature type="transmembrane region" description="Helical" evidence="7">
    <location>
        <begin position="248"/>
        <end position="273"/>
    </location>
</feature>
<protein>
    <submittedName>
        <fullName evidence="8">AI-2E family transporter</fullName>
    </submittedName>
</protein>
<feature type="transmembrane region" description="Helical" evidence="7">
    <location>
        <begin position="317"/>
        <end position="350"/>
    </location>
</feature>
<feature type="transmembrane region" description="Helical" evidence="7">
    <location>
        <begin position="21"/>
        <end position="41"/>
    </location>
</feature>
<feature type="transmembrane region" description="Helical" evidence="7">
    <location>
        <begin position="220"/>
        <end position="242"/>
    </location>
</feature>
<dbReference type="AlphaFoldDB" id="A0A928VPV7"/>
<dbReference type="PANTHER" id="PTHR21716">
    <property type="entry name" value="TRANSMEMBRANE PROTEIN"/>
    <property type="match status" value="1"/>
</dbReference>
<dbReference type="Proteomes" id="UP000625316">
    <property type="component" value="Unassembled WGS sequence"/>
</dbReference>
<gene>
    <name evidence="8" type="ORF">IQ266_09390</name>
</gene>
<feature type="transmembrane region" description="Helical" evidence="7">
    <location>
        <begin position="165"/>
        <end position="187"/>
    </location>
</feature>
<keyword evidence="3 7" id="KW-0812">Transmembrane</keyword>
<sequence length="407" mass="43616">MQHPNRLLVWWGTVSPMGRTVIIGLAFPLIVINAWALAVIFDYFHSLLVVLIAASLLAFLLNYPVSVLDRATPTGRNQASLVVFLLALSVILALGLTLVPLALSQAQQLVVSLPKWIDSGQKQILTLNDQLDIMGFDINLDVLSEQVNDRLRNQIQGITQGVFDLALLTVSSLVDFLITLVLTFYLLQHGDEVWGSVTGWLPEKLRQPFSQTLRLSFQNFFLGQLILATCIGTALTVLFVILRVPFGLLFGLTVGTMALVPFGGVTGIVLVTLLVALRDFWLGAKVLALSVLVQQVIENLVAPRVLGSVTGLSPVWVFVSILTGARIGGLLGVIVAVPTAVVLKSALVILRSPKGSPIMSPLMPAFESLADGVDAIVDTVDDFIPGGDPEDTQSAEPAASGAMPDEA</sequence>
<comment type="subcellular location">
    <subcellularLocation>
        <location evidence="1">Membrane</location>
        <topology evidence="1">Multi-pass membrane protein</topology>
    </subcellularLocation>
</comment>
<dbReference type="GO" id="GO:0055085">
    <property type="term" value="P:transmembrane transport"/>
    <property type="evidence" value="ECO:0007669"/>
    <property type="project" value="TreeGrafter"/>
</dbReference>
<feature type="transmembrane region" description="Helical" evidence="7">
    <location>
        <begin position="47"/>
        <end position="68"/>
    </location>
</feature>
<comment type="similarity">
    <text evidence="2">Belongs to the autoinducer-2 exporter (AI-2E) (TC 2.A.86) family.</text>
</comment>
<proteinExistence type="inferred from homology"/>
<organism evidence="8 9">
    <name type="scientific">Romeriopsis navalis LEGE 11480</name>
    <dbReference type="NCBI Taxonomy" id="2777977"/>
    <lineage>
        <taxon>Bacteria</taxon>
        <taxon>Bacillati</taxon>
        <taxon>Cyanobacteriota</taxon>
        <taxon>Cyanophyceae</taxon>
        <taxon>Leptolyngbyales</taxon>
        <taxon>Leptolyngbyaceae</taxon>
        <taxon>Romeriopsis</taxon>
        <taxon>Romeriopsis navalis</taxon>
    </lineage>
</organism>
<evidence type="ECO:0000313" key="8">
    <source>
        <dbReference type="EMBL" id="MBE9029939.1"/>
    </source>
</evidence>
<dbReference type="Pfam" id="PF01594">
    <property type="entry name" value="AI-2E_transport"/>
    <property type="match status" value="1"/>
</dbReference>
<reference evidence="8" key="1">
    <citation type="submission" date="2020-10" db="EMBL/GenBank/DDBJ databases">
        <authorList>
            <person name="Castelo-Branco R."/>
            <person name="Eusebio N."/>
            <person name="Adriana R."/>
            <person name="Vieira A."/>
            <person name="Brugerolle De Fraissinette N."/>
            <person name="Rezende De Castro R."/>
            <person name="Schneider M.P."/>
            <person name="Vasconcelos V."/>
            <person name="Leao P.N."/>
        </authorList>
    </citation>
    <scope>NUCLEOTIDE SEQUENCE</scope>
    <source>
        <strain evidence="8">LEGE 11480</strain>
    </source>
</reference>
<evidence type="ECO:0000256" key="4">
    <source>
        <dbReference type="ARBA" id="ARBA00022989"/>
    </source>
</evidence>
<accession>A0A928VPV7</accession>
<keyword evidence="9" id="KW-1185">Reference proteome</keyword>
<evidence type="ECO:0000256" key="2">
    <source>
        <dbReference type="ARBA" id="ARBA00009773"/>
    </source>
</evidence>
<dbReference type="RefSeq" id="WP_264324765.1">
    <property type="nucleotide sequence ID" value="NZ_JADEXQ010000025.1"/>
</dbReference>